<evidence type="ECO:0000256" key="8">
    <source>
        <dbReference type="ARBA" id="ARBA00023136"/>
    </source>
</evidence>
<dbReference type="PANTHER" id="PTHR48090">
    <property type="entry name" value="UNDECAPRENYL-PHOSPHATE 4-DEOXY-4-FORMAMIDO-L-ARABINOSE TRANSFERASE-RELATED"/>
    <property type="match status" value="1"/>
</dbReference>
<evidence type="ECO:0000256" key="3">
    <source>
        <dbReference type="ARBA" id="ARBA00022676"/>
    </source>
</evidence>
<keyword evidence="5 9" id="KW-0812">Transmembrane</keyword>
<organism evidence="11 12">
    <name type="scientific">Nocardioides jiangsuensis</name>
    <dbReference type="NCBI Taxonomy" id="2866161"/>
    <lineage>
        <taxon>Bacteria</taxon>
        <taxon>Bacillati</taxon>
        <taxon>Actinomycetota</taxon>
        <taxon>Actinomycetes</taxon>
        <taxon>Propionibacteriales</taxon>
        <taxon>Nocardioidaceae</taxon>
        <taxon>Nocardioides</taxon>
    </lineage>
</organism>
<keyword evidence="4" id="KW-0808">Transferase</keyword>
<dbReference type="Pfam" id="PF00535">
    <property type="entry name" value="Glycos_transf_2"/>
    <property type="match status" value="1"/>
</dbReference>
<comment type="caution">
    <text evidence="11">The sequence shown here is derived from an EMBL/GenBank/DDBJ whole genome shotgun (WGS) entry which is preliminary data.</text>
</comment>
<dbReference type="CDD" id="cd04187">
    <property type="entry name" value="DPM1_like_bac"/>
    <property type="match status" value="1"/>
</dbReference>
<accession>A0ABS7RML9</accession>
<sequence>MDPHTFTYSIVVPVYNSVGVVGTTVDRIVETFEAANLSYELVLVNDGSKDGSWEVIAQKARNNPRVVALNLLQNYGQHNANLAGLRESTGDYVITMDDDGQNPADQALVLIDEAMTGKDVVFGRFERKQHAGYRQLGSKMIGMINRRVFAQPPDLVVSNFRILRRDVVDRICASRTAYPYMTGQALMYSSNRSNVLVRHEARQVGKSSYNIAKILKLVLTILFSYSLFPLRLAALAGFAIAGVSFLLGVAYFIRALFVDSPVEGWTTIVVLLSIFNGVTIALLSMLGEYVVRTLNAVSAHDTYHVLDRVKV</sequence>
<evidence type="ECO:0000259" key="10">
    <source>
        <dbReference type="Pfam" id="PF00535"/>
    </source>
</evidence>
<dbReference type="Gene3D" id="3.90.550.10">
    <property type="entry name" value="Spore Coat Polysaccharide Biosynthesis Protein SpsA, Chain A"/>
    <property type="match status" value="1"/>
</dbReference>
<feature type="domain" description="Glycosyltransferase 2-like" evidence="10">
    <location>
        <begin position="9"/>
        <end position="170"/>
    </location>
</feature>
<evidence type="ECO:0000256" key="6">
    <source>
        <dbReference type="ARBA" id="ARBA00022985"/>
    </source>
</evidence>
<dbReference type="Proteomes" id="UP000754710">
    <property type="component" value="Unassembled WGS sequence"/>
</dbReference>
<dbReference type="InterPro" id="IPR050256">
    <property type="entry name" value="Glycosyltransferase_2"/>
</dbReference>
<dbReference type="EMBL" id="JAIEZQ010000002">
    <property type="protein sequence ID" value="MBY9076276.1"/>
    <property type="molecule type" value="Genomic_DNA"/>
</dbReference>
<keyword evidence="6" id="KW-0448">Lipopolysaccharide biosynthesis</keyword>
<keyword evidence="12" id="KW-1185">Reference proteome</keyword>
<evidence type="ECO:0000256" key="9">
    <source>
        <dbReference type="SAM" id="Phobius"/>
    </source>
</evidence>
<protein>
    <submittedName>
        <fullName evidence="11">Glycosyltransferase family 2 protein</fullName>
    </submittedName>
</protein>
<evidence type="ECO:0000256" key="1">
    <source>
        <dbReference type="ARBA" id="ARBA00006739"/>
    </source>
</evidence>
<evidence type="ECO:0000256" key="4">
    <source>
        <dbReference type="ARBA" id="ARBA00022679"/>
    </source>
</evidence>
<dbReference type="SUPFAM" id="SSF53448">
    <property type="entry name" value="Nucleotide-diphospho-sugar transferases"/>
    <property type="match status" value="1"/>
</dbReference>
<dbReference type="PANTHER" id="PTHR48090:SF3">
    <property type="entry name" value="UNDECAPRENYL-PHOSPHATE 4-DEOXY-4-FORMAMIDO-L-ARABINOSE TRANSFERASE"/>
    <property type="match status" value="1"/>
</dbReference>
<evidence type="ECO:0000256" key="7">
    <source>
        <dbReference type="ARBA" id="ARBA00022989"/>
    </source>
</evidence>
<evidence type="ECO:0000313" key="12">
    <source>
        <dbReference type="Proteomes" id="UP000754710"/>
    </source>
</evidence>
<feature type="transmembrane region" description="Helical" evidence="9">
    <location>
        <begin position="234"/>
        <end position="253"/>
    </location>
</feature>
<keyword evidence="8 9" id="KW-0472">Membrane</keyword>
<name>A0ABS7RML9_9ACTN</name>
<keyword evidence="3" id="KW-0328">Glycosyltransferase</keyword>
<keyword evidence="7 9" id="KW-1133">Transmembrane helix</keyword>
<feature type="transmembrane region" description="Helical" evidence="9">
    <location>
        <begin position="265"/>
        <end position="286"/>
    </location>
</feature>
<comment type="similarity">
    <text evidence="1">Belongs to the glycosyltransferase 2 family.</text>
</comment>
<dbReference type="RefSeq" id="WP_221025936.1">
    <property type="nucleotide sequence ID" value="NZ_JAIEZQ010000002.1"/>
</dbReference>
<proteinExistence type="inferred from homology"/>
<keyword evidence="2" id="KW-1003">Cell membrane</keyword>
<evidence type="ECO:0000256" key="5">
    <source>
        <dbReference type="ARBA" id="ARBA00022692"/>
    </source>
</evidence>
<dbReference type="InterPro" id="IPR001173">
    <property type="entry name" value="Glyco_trans_2-like"/>
</dbReference>
<gene>
    <name evidence="11" type="ORF">K1X13_15690</name>
</gene>
<dbReference type="InterPro" id="IPR029044">
    <property type="entry name" value="Nucleotide-diphossugar_trans"/>
</dbReference>
<reference evidence="11 12" key="1">
    <citation type="submission" date="2021-08" db="EMBL/GenBank/DDBJ databases">
        <title>Nocardioides bacterium WL0053 sp. nov., isolated from the sediment.</title>
        <authorList>
            <person name="Wang L."/>
            <person name="Zhang D."/>
            <person name="Zhang A."/>
        </authorList>
    </citation>
    <scope>NUCLEOTIDE SEQUENCE [LARGE SCALE GENOMIC DNA]</scope>
    <source>
        <strain evidence="11 12">WL0053</strain>
    </source>
</reference>
<evidence type="ECO:0000256" key="2">
    <source>
        <dbReference type="ARBA" id="ARBA00022475"/>
    </source>
</evidence>
<evidence type="ECO:0000313" key="11">
    <source>
        <dbReference type="EMBL" id="MBY9076276.1"/>
    </source>
</evidence>